<organism evidence="2 3">
    <name type="scientific">Alcanivorax hongdengensis A-11-3</name>
    <dbReference type="NCBI Taxonomy" id="1177179"/>
    <lineage>
        <taxon>Bacteria</taxon>
        <taxon>Pseudomonadati</taxon>
        <taxon>Pseudomonadota</taxon>
        <taxon>Gammaproteobacteria</taxon>
        <taxon>Oceanospirillales</taxon>
        <taxon>Alcanivoracaceae</taxon>
        <taxon>Alcanivorax</taxon>
    </lineage>
</organism>
<name>L0WDE5_9GAMM</name>
<dbReference type="PATRIC" id="fig|1177179.3.peg.1454"/>
<protein>
    <recommendedName>
        <fullName evidence="4">DUF2894 domain-containing protein</fullName>
    </recommendedName>
</protein>
<keyword evidence="3" id="KW-1185">Reference proteome</keyword>
<evidence type="ECO:0008006" key="4">
    <source>
        <dbReference type="Google" id="ProtNLM"/>
    </source>
</evidence>
<dbReference type="AlphaFoldDB" id="L0WDE5"/>
<dbReference type="Pfam" id="PF11445">
    <property type="entry name" value="DUF2894"/>
    <property type="match status" value="1"/>
</dbReference>
<dbReference type="STRING" id="1177179.A11A3_07238"/>
<dbReference type="EMBL" id="AMRJ01000008">
    <property type="protein sequence ID" value="EKF74798.1"/>
    <property type="molecule type" value="Genomic_DNA"/>
</dbReference>
<evidence type="ECO:0000313" key="2">
    <source>
        <dbReference type="EMBL" id="EKF74798.1"/>
    </source>
</evidence>
<gene>
    <name evidence="2" type="ORF">A11A3_07238</name>
</gene>
<feature type="region of interest" description="Disordered" evidence="1">
    <location>
        <begin position="161"/>
        <end position="184"/>
    </location>
</feature>
<dbReference type="InterPro" id="IPR021549">
    <property type="entry name" value="DUF2894"/>
</dbReference>
<sequence length="227" mass="25732">MTDTAPLQQLEALRQRGEDRFDPVRFHYLQALAQRLHQRQLPARRQQQALGDGLQRYCRDLAEARARAEQALPDSGDSHARALFDRHDYKAALRQAQRPTPSSSPLAALLQQLVPPPQADDGDDHSLSARLRAQEQRLGDIRPRPARGELKALRQLREARARQQRQARIERAINSTPSEAGPLNSHRLVTRSLETLREISPAYLNRFASYMETLMWLEKNGGKGGKG</sequence>
<proteinExistence type="predicted"/>
<evidence type="ECO:0000256" key="1">
    <source>
        <dbReference type="SAM" id="MobiDB-lite"/>
    </source>
</evidence>
<dbReference type="eggNOG" id="ENOG5031XRK">
    <property type="taxonomic scope" value="Bacteria"/>
</dbReference>
<feature type="compositionally biased region" description="Basic and acidic residues" evidence="1">
    <location>
        <begin position="161"/>
        <end position="171"/>
    </location>
</feature>
<reference evidence="2 3" key="1">
    <citation type="journal article" date="2012" name="J. Bacteriol.">
        <title>Genome Sequence of the Alkane-Degrading Bacterium Alcanivorax hongdengensis Type Strain A-11-3.</title>
        <authorList>
            <person name="Lai Q."/>
            <person name="Shao Z."/>
        </authorList>
    </citation>
    <scope>NUCLEOTIDE SEQUENCE [LARGE SCALE GENOMIC DNA]</scope>
    <source>
        <strain evidence="2 3">A-11-3</strain>
    </source>
</reference>
<dbReference type="OrthoDB" id="6025757at2"/>
<evidence type="ECO:0000313" key="3">
    <source>
        <dbReference type="Proteomes" id="UP000010164"/>
    </source>
</evidence>
<dbReference type="RefSeq" id="WP_008928628.1">
    <property type="nucleotide sequence ID" value="NZ_AMRJ01000008.1"/>
</dbReference>
<dbReference type="Proteomes" id="UP000010164">
    <property type="component" value="Unassembled WGS sequence"/>
</dbReference>
<accession>L0WDE5</accession>
<comment type="caution">
    <text evidence="2">The sequence shown here is derived from an EMBL/GenBank/DDBJ whole genome shotgun (WGS) entry which is preliminary data.</text>
</comment>